<evidence type="ECO:0000256" key="4">
    <source>
        <dbReference type="ARBA" id="ARBA00022525"/>
    </source>
</evidence>
<evidence type="ECO:0000256" key="6">
    <source>
        <dbReference type="ARBA" id="ARBA00022588"/>
    </source>
</evidence>
<evidence type="ECO:0000256" key="9">
    <source>
        <dbReference type="ARBA" id="ARBA00022859"/>
    </source>
</evidence>
<dbReference type="InterPro" id="IPR050392">
    <property type="entry name" value="Collagen/C1q_domain"/>
</dbReference>
<reference evidence="18" key="1">
    <citation type="submission" date="2025-08" db="UniProtKB">
        <authorList>
            <consortium name="Ensembl"/>
        </authorList>
    </citation>
    <scope>IDENTIFICATION</scope>
</reference>
<dbReference type="InterPro" id="IPR008160">
    <property type="entry name" value="Collagen"/>
</dbReference>
<dbReference type="GO" id="GO:0045087">
    <property type="term" value="P:innate immune response"/>
    <property type="evidence" value="ECO:0007669"/>
    <property type="project" value="UniProtKB-KW"/>
</dbReference>
<evidence type="ECO:0000256" key="5">
    <source>
        <dbReference type="ARBA" id="ARBA00022530"/>
    </source>
</evidence>
<evidence type="ECO:0000256" key="13">
    <source>
        <dbReference type="ARBA" id="ARBA00023278"/>
    </source>
</evidence>
<protein>
    <recommendedName>
        <fullName evidence="3">Complement C1q subcomponent subunit A</fullName>
    </recommendedName>
</protein>
<keyword evidence="5" id="KW-0272">Extracellular matrix</keyword>
<dbReference type="GeneTree" id="ENSGT00940000162143"/>
<keyword evidence="13" id="KW-0379">Hydroxylation</keyword>
<evidence type="ECO:0000256" key="2">
    <source>
        <dbReference type="ARBA" id="ARBA00004498"/>
    </source>
</evidence>
<evidence type="ECO:0000256" key="7">
    <source>
        <dbReference type="ARBA" id="ARBA00022729"/>
    </source>
</evidence>
<evidence type="ECO:0000256" key="8">
    <source>
        <dbReference type="ARBA" id="ARBA00022737"/>
    </source>
</evidence>
<keyword evidence="7 16" id="KW-0732">Signal</keyword>
<dbReference type="Proteomes" id="UP000261380">
    <property type="component" value="Unplaced"/>
</dbReference>
<evidence type="ECO:0000256" key="3">
    <source>
        <dbReference type="ARBA" id="ARBA00013456"/>
    </source>
</evidence>
<feature type="domain" description="C1q" evidence="17">
    <location>
        <begin position="119"/>
        <end position="261"/>
    </location>
</feature>
<proteinExistence type="predicted"/>
<dbReference type="AlphaFoldDB" id="A0A3B5MGK0"/>
<dbReference type="Ensembl" id="ENSXCOT00000023724.1">
    <property type="protein sequence ID" value="ENSXCOP00000023443.1"/>
    <property type="gene ID" value="ENSXCOG00000017501.1"/>
</dbReference>
<name>A0A3B5MGK0_9TELE</name>
<sequence>MGADLVCAVLLAVALLPSAVEGDVNCNGRPGELGPPGRDGLAGMKGQKGEPAVRVDGPVDTSMLLRLRGDKGSSGPQGPMGPKGYRGDVGAAGMAGKPGPPGPPGSTAPSALGGQSSSNQETHSAFSVRRNVTTYPPFNQKITYQEAVVNTNNNFAINTGIFTCRTPGFYYFTFHSIAKVPPLCYTAILAKNKIVFCDENTRNSEQVLSGGVVLQLTAGQQVWLESYRDQQQNLQIQKDVDAKDVREKLIIFNGFLIFSNS</sequence>
<dbReference type="InterPro" id="IPR008983">
    <property type="entry name" value="Tumour_necrosis_fac-like_dom"/>
</dbReference>
<evidence type="ECO:0000256" key="16">
    <source>
        <dbReference type="SAM" id="SignalP"/>
    </source>
</evidence>
<dbReference type="PROSITE" id="PS50871">
    <property type="entry name" value="C1Q"/>
    <property type="match status" value="1"/>
</dbReference>
<keyword evidence="9" id="KW-0391">Immunity</keyword>
<evidence type="ECO:0000256" key="15">
    <source>
        <dbReference type="SAM" id="MobiDB-lite"/>
    </source>
</evidence>
<dbReference type="GO" id="GO:0006958">
    <property type="term" value="P:complement activation, classical pathway"/>
    <property type="evidence" value="ECO:0007669"/>
    <property type="project" value="UniProtKB-KW"/>
</dbReference>
<feature type="region of interest" description="Disordered" evidence="15">
    <location>
        <begin position="66"/>
        <end position="126"/>
    </location>
</feature>
<dbReference type="Pfam" id="PF00386">
    <property type="entry name" value="C1q"/>
    <property type="match status" value="1"/>
</dbReference>
<keyword evidence="6" id="KW-0399">Innate immunity</keyword>
<keyword evidence="8" id="KW-0677">Repeat</keyword>
<dbReference type="PRINTS" id="PR00007">
    <property type="entry name" value="COMPLEMNTC1Q"/>
</dbReference>
<dbReference type="Pfam" id="PF01391">
    <property type="entry name" value="Collagen"/>
    <property type="match status" value="1"/>
</dbReference>
<evidence type="ECO:0000256" key="10">
    <source>
        <dbReference type="ARBA" id="ARBA00022875"/>
    </source>
</evidence>
<dbReference type="GO" id="GO:0009986">
    <property type="term" value="C:cell surface"/>
    <property type="evidence" value="ECO:0007669"/>
    <property type="project" value="UniProtKB-SubCell"/>
</dbReference>
<comment type="subcellular location">
    <subcellularLocation>
        <location evidence="1">Cell surface</location>
    </subcellularLocation>
    <subcellularLocation>
        <location evidence="2">Secreted</location>
        <location evidence="2">Extracellular space</location>
        <location evidence="2">Extracellular matrix</location>
    </subcellularLocation>
</comment>
<evidence type="ECO:0000256" key="1">
    <source>
        <dbReference type="ARBA" id="ARBA00004241"/>
    </source>
</evidence>
<keyword evidence="4" id="KW-0964">Secreted</keyword>
<evidence type="ECO:0000256" key="14">
    <source>
        <dbReference type="ARBA" id="ARBA00093497"/>
    </source>
</evidence>
<keyword evidence="11" id="KW-1015">Disulfide bond</keyword>
<keyword evidence="10" id="KW-0180">Complement pathway</keyword>
<evidence type="ECO:0000313" key="18">
    <source>
        <dbReference type="Ensembl" id="ENSXCOP00000023443.1"/>
    </source>
</evidence>
<evidence type="ECO:0000313" key="19">
    <source>
        <dbReference type="Proteomes" id="UP000261380"/>
    </source>
</evidence>
<dbReference type="SUPFAM" id="SSF49842">
    <property type="entry name" value="TNF-like"/>
    <property type="match status" value="1"/>
</dbReference>
<dbReference type="PANTHER" id="PTHR15427">
    <property type="entry name" value="EMILIN ELASTIN MICROFIBRIL INTERFACE-LOCATED PROTEIN ELASTIN MICROFIBRIL INTERFACER"/>
    <property type="match status" value="1"/>
</dbReference>
<feature type="compositionally biased region" description="Polar residues" evidence="15">
    <location>
        <begin position="115"/>
        <end position="126"/>
    </location>
</feature>
<dbReference type="PANTHER" id="PTHR15427:SF26">
    <property type="entry name" value="COMPLEMENT C1Q SUBCOMPONENT SUBUNIT A"/>
    <property type="match status" value="1"/>
</dbReference>
<dbReference type="SMART" id="SM00110">
    <property type="entry name" value="C1Q"/>
    <property type="match status" value="1"/>
</dbReference>
<feature type="signal peptide" evidence="16">
    <location>
        <begin position="1"/>
        <end position="22"/>
    </location>
</feature>
<dbReference type="InterPro" id="IPR001073">
    <property type="entry name" value="C1q_dom"/>
</dbReference>
<keyword evidence="19" id="KW-1185">Reference proteome</keyword>
<keyword evidence="12" id="KW-0325">Glycoprotein</keyword>
<gene>
    <name evidence="18" type="primary">C1QA</name>
</gene>
<organism evidence="18 19">
    <name type="scientific">Xiphophorus couchianus</name>
    <name type="common">Monterrey platyfish</name>
    <dbReference type="NCBI Taxonomy" id="32473"/>
    <lineage>
        <taxon>Eukaryota</taxon>
        <taxon>Metazoa</taxon>
        <taxon>Chordata</taxon>
        <taxon>Craniata</taxon>
        <taxon>Vertebrata</taxon>
        <taxon>Euteleostomi</taxon>
        <taxon>Actinopterygii</taxon>
        <taxon>Neopterygii</taxon>
        <taxon>Teleostei</taxon>
        <taxon>Neoteleostei</taxon>
        <taxon>Acanthomorphata</taxon>
        <taxon>Ovalentaria</taxon>
        <taxon>Atherinomorphae</taxon>
        <taxon>Cyprinodontiformes</taxon>
        <taxon>Poeciliidae</taxon>
        <taxon>Poeciliinae</taxon>
        <taxon>Xiphophorus</taxon>
    </lineage>
</organism>
<feature type="chain" id="PRO_5017414524" description="Complement C1q subcomponent subunit A" evidence="16">
    <location>
        <begin position="23"/>
        <end position="261"/>
    </location>
</feature>
<comment type="subunit">
    <text evidence="14">Core component of the complement C1 complex, a calcium-dependent complex composed of 1 molecule of the C1Q subcomplex, 2 molecules of C1R and 2 molecules of C1S. The C1Q subcomplex is composed 18 subunits: 3 chains of C1QA, C1QB, and C1QC trimerize to form 6 collagen-like triple helices connected to six globular ligand-recognition modules (C1q domain). Interacts with CR1 (via Sushi 24 and Sushi 25 domains). Interacts (via C-terminus) with CD33; this interaction activates CD33 inhibitory motifs.</text>
</comment>
<reference evidence="18" key="2">
    <citation type="submission" date="2025-09" db="UniProtKB">
        <authorList>
            <consortium name="Ensembl"/>
        </authorList>
    </citation>
    <scope>IDENTIFICATION</scope>
</reference>
<dbReference type="Gene3D" id="2.60.120.40">
    <property type="match status" value="1"/>
</dbReference>
<evidence type="ECO:0000256" key="12">
    <source>
        <dbReference type="ARBA" id="ARBA00023180"/>
    </source>
</evidence>
<dbReference type="GO" id="GO:0005581">
    <property type="term" value="C:collagen trimer"/>
    <property type="evidence" value="ECO:0007669"/>
    <property type="project" value="UniProtKB-KW"/>
</dbReference>
<accession>A0A3B5MGK0</accession>
<evidence type="ECO:0000259" key="17">
    <source>
        <dbReference type="PROSITE" id="PS50871"/>
    </source>
</evidence>
<evidence type="ECO:0000256" key="11">
    <source>
        <dbReference type="ARBA" id="ARBA00023157"/>
    </source>
</evidence>